<dbReference type="InterPro" id="IPR018929">
    <property type="entry name" value="DUF2510"/>
</dbReference>
<accession>A0A5B8U4R7</accession>
<keyword evidence="1" id="KW-0472">Membrane</keyword>
<gene>
    <name evidence="3" type="ORF">FSW04_09880</name>
</gene>
<dbReference type="Pfam" id="PF10708">
    <property type="entry name" value="DUF2510"/>
    <property type="match status" value="1"/>
</dbReference>
<proteinExistence type="predicted"/>
<feature type="transmembrane region" description="Helical" evidence="1">
    <location>
        <begin position="12"/>
        <end position="32"/>
    </location>
</feature>
<evidence type="ECO:0000259" key="2">
    <source>
        <dbReference type="Pfam" id="PF10708"/>
    </source>
</evidence>
<feature type="domain" description="DUF2510" evidence="2">
    <location>
        <begin position="87"/>
        <end position="112"/>
    </location>
</feature>
<dbReference type="KEGG" id="bsol:FSW04_09880"/>
<dbReference type="Proteomes" id="UP000321805">
    <property type="component" value="Chromosome"/>
</dbReference>
<sequence length="113" mass="12645">MCRWQFHSDGQDSVTWAIPAAVWLAIVVAVFYDANGRAWHGWTSAGFWGAMAFLFSVFAVPFYLLARARSSRVAPVEAPSGHTVVGPGWLPDPHGQHRLRYWDGARWTNETAD</sequence>
<evidence type="ECO:0000313" key="3">
    <source>
        <dbReference type="EMBL" id="QEC47848.1"/>
    </source>
</evidence>
<keyword evidence="1" id="KW-1133">Transmembrane helix</keyword>
<evidence type="ECO:0000256" key="1">
    <source>
        <dbReference type="SAM" id="Phobius"/>
    </source>
</evidence>
<reference evidence="3 4" key="1">
    <citation type="journal article" date="2018" name="J. Microbiol.">
        <title>Baekduia soli gen. nov., sp. nov., a novel bacterium isolated from the soil of Baekdu Mountain and proposal of a novel family name, Baekduiaceae fam. nov.</title>
        <authorList>
            <person name="An D.S."/>
            <person name="Siddiqi M.Z."/>
            <person name="Kim K.H."/>
            <person name="Yu H.S."/>
            <person name="Im W.T."/>
        </authorList>
    </citation>
    <scope>NUCLEOTIDE SEQUENCE [LARGE SCALE GENOMIC DNA]</scope>
    <source>
        <strain evidence="3 4">BR7-21</strain>
    </source>
</reference>
<name>A0A5B8U4R7_9ACTN</name>
<keyword evidence="4" id="KW-1185">Reference proteome</keyword>
<evidence type="ECO:0000313" key="4">
    <source>
        <dbReference type="Proteomes" id="UP000321805"/>
    </source>
</evidence>
<protein>
    <submittedName>
        <fullName evidence="3">DUF2510 domain-containing protein</fullName>
    </submittedName>
</protein>
<dbReference type="AlphaFoldDB" id="A0A5B8U4R7"/>
<dbReference type="EMBL" id="CP042430">
    <property type="protein sequence ID" value="QEC47848.1"/>
    <property type="molecule type" value="Genomic_DNA"/>
</dbReference>
<dbReference type="OrthoDB" id="4639451at2"/>
<organism evidence="3 4">
    <name type="scientific">Baekduia soli</name>
    <dbReference type="NCBI Taxonomy" id="496014"/>
    <lineage>
        <taxon>Bacteria</taxon>
        <taxon>Bacillati</taxon>
        <taxon>Actinomycetota</taxon>
        <taxon>Thermoleophilia</taxon>
        <taxon>Solirubrobacterales</taxon>
        <taxon>Baekduiaceae</taxon>
        <taxon>Baekduia</taxon>
    </lineage>
</organism>
<feature type="transmembrane region" description="Helical" evidence="1">
    <location>
        <begin position="44"/>
        <end position="65"/>
    </location>
</feature>
<dbReference type="RefSeq" id="WP_146918766.1">
    <property type="nucleotide sequence ID" value="NZ_CP042430.1"/>
</dbReference>
<keyword evidence="1" id="KW-0812">Transmembrane</keyword>